<evidence type="ECO:0008006" key="3">
    <source>
        <dbReference type="Google" id="ProtNLM"/>
    </source>
</evidence>
<dbReference type="OrthoDB" id="7491298at2"/>
<evidence type="ECO:0000313" key="2">
    <source>
        <dbReference type="Proteomes" id="UP000320160"/>
    </source>
</evidence>
<gene>
    <name evidence="1" type="ORF">FOM92_15520</name>
</gene>
<dbReference type="InterPro" id="IPR007715">
    <property type="entry name" value="Coq4"/>
</dbReference>
<proteinExistence type="predicted"/>
<accession>A0A553WCR8</accession>
<dbReference type="Pfam" id="PF05019">
    <property type="entry name" value="Coq4"/>
    <property type="match status" value="1"/>
</dbReference>
<keyword evidence="2" id="KW-1185">Reference proteome</keyword>
<dbReference type="RefSeq" id="WP_143777709.1">
    <property type="nucleotide sequence ID" value="NZ_VKKU01000002.1"/>
</dbReference>
<reference evidence="1 2" key="1">
    <citation type="submission" date="2019-07" db="EMBL/GenBank/DDBJ databases">
        <authorList>
            <person name="Park M."/>
        </authorList>
    </citation>
    <scope>NUCLEOTIDE SEQUENCE [LARGE SCALE GENOMIC DNA]</scope>
    <source>
        <strain evidence="1 2">KCTC32445</strain>
    </source>
</reference>
<protein>
    <recommendedName>
        <fullName evidence="3">Ubiquinone biosynthesis protein</fullName>
    </recommendedName>
</protein>
<comment type="caution">
    <text evidence="1">The sequence shown here is derived from an EMBL/GenBank/DDBJ whole genome shotgun (WGS) entry which is preliminary data.</text>
</comment>
<dbReference type="Proteomes" id="UP000320160">
    <property type="component" value="Unassembled WGS sequence"/>
</dbReference>
<name>A0A553WCR8_9SPHN</name>
<evidence type="ECO:0000313" key="1">
    <source>
        <dbReference type="EMBL" id="TSB02491.1"/>
    </source>
</evidence>
<organism evidence="1 2">
    <name type="scientific">Sphingorhabdus contaminans</name>
    <dbReference type="NCBI Taxonomy" id="1343899"/>
    <lineage>
        <taxon>Bacteria</taxon>
        <taxon>Pseudomonadati</taxon>
        <taxon>Pseudomonadota</taxon>
        <taxon>Alphaproteobacteria</taxon>
        <taxon>Sphingomonadales</taxon>
        <taxon>Sphingomonadaceae</taxon>
        <taxon>Sphingorhabdus</taxon>
    </lineage>
</organism>
<dbReference type="AlphaFoldDB" id="A0A553WCR8"/>
<dbReference type="GO" id="GO:0006744">
    <property type="term" value="P:ubiquinone biosynthetic process"/>
    <property type="evidence" value="ECO:0007669"/>
    <property type="project" value="InterPro"/>
</dbReference>
<sequence>MTDVKVGAGEREYFNGKIRKVETESSVLISSSKYLNHQELRHLVSQEMLRRNGADMPNTAFIPEVAQILMMLEDFPRIIALFEQEKARLPQFRKWCDDRSLSDFKKDEVKDCAPGTLGAALFDFMVNSGYELDIFYREIQVVNDLTFYLRQTALTHDIEHIVTGFGPNHGGEIALLVGNLHAKARYFHPELAAFFNRVPSYLRAKTIMKDMLHYAEGYALNLEAEYVGATQARNWKYPIMLADWRAMVDWQISDIREELGITPVPPAGLWADTNNLVEDALHANDDIASAVAAE</sequence>
<dbReference type="EMBL" id="VKKU01000002">
    <property type="protein sequence ID" value="TSB02491.1"/>
    <property type="molecule type" value="Genomic_DNA"/>
</dbReference>